<dbReference type="WBParaSite" id="PgB06_g057_t01">
    <property type="protein sequence ID" value="PgB06_g057_t01"/>
    <property type="gene ID" value="PgB06_g057"/>
</dbReference>
<dbReference type="Proteomes" id="UP000887569">
    <property type="component" value="Unplaced"/>
</dbReference>
<feature type="transmembrane region" description="Helical" evidence="1">
    <location>
        <begin position="52"/>
        <end position="72"/>
    </location>
</feature>
<protein>
    <submittedName>
        <fullName evidence="3">MARVEL domain-containing protein</fullName>
    </submittedName>
</protein>
<keyword evidence="1" id="KW-0812">Transmembrane</keyword>
<keyword evidence="2" id="KW-1185">Reference proteome</keyword>
<keyword evidence="1" id="KW-0472">Membrane</keyword>
<evidence type="ECO:0000313" key="3">
    <source>
        <dbReference type="WBParaSite" id="PgB06_g057_t01"/>
    </source>
</evidence>
<reference evidence="3" key="1">
    <citation type="submission" date="2022-11" db="UniProtKB">
        <authorList>
            <consortium name="WormBaseParasite"/>
        </authorList>
    </citation>
    <scope>IDENTIFICATION</scope>
</reference>
<name>A0A914ZR16_PARUN</name>
<organism evidence="2 3">
    <name type="scientific">Parascaris univalens</name>
    <name type="common">Nematode worm</name>
    <dbReference type="NCBI Taxonomy" id="6257"/>
    <lineage>
        <taxon>Eukaryota</taxon>
        <taxon>Metazoa</taxon>
        <taxon>Ecdysozoa</taxon>
        <taxon>Nematoda</taxon>
        <taxon>Chromadorea</taxon>
        <taxon>Rhabditida</taxon>
        <taxon>Spirurina</taxon>
        <taxon>Ascaridomorpha</taxon>
        <taxon>Ascaridoidea</taxon>
        <taxon>Ascarididae</taxon>
        <taxon>Parascaris</taxon>
    </lineage>
</organism>
<evidence type="ECO:0000313" key="2">
    <source>
        <dbReference type="Proteomes" id="UP000887569"/>
    </source>
</evidence>
<sequence>MVPFLNKCFLRGAEDNMNEGVEKRASIAMVITSCLYVKLLSRFEPTSDKSSVIYFFCCSLTFSLETLLLWSFSVSFLEKLKLLQVGVEKLLLCGCDV</sequence>
<accession>A0A914ZR16</accession>
<dbReference type="AlphaFoldDB" id="A0A914ZR16"/>
<proteinExistence type="predicted"/>
<keyword evidence="1" id="KW-1133">Transmembrane helix</keyword>
<evidence type="ECO:0000256" key="1">
    <source>
        <dbReference type="SAM" id="Phobius"/>
    </source>
</evidence>